<evidence type="ECO:0000256" key="1">
    <source>
        <dbReference type="SAM" id="MobiDB-lite"/>
    </source>
</evidence>
<dbReference type="PANTHER" id="PTHR43383:SF2">
    <property type="entry name" value="AMIDOHYDROLASE 2 FAMILY PROTEIN"/>
    <property type="match status" value="1"/>
</dbReference>
<evidence type="ECO:0000313" key="3">
    <source>
        <dbReference type="EMBL" id="KAI9191291.1"/>
    </source>
</evidence>
<feature type="region of interest" description="Disordered" evidence="1">
    <location>
        <begin position="11"/>
        <end position="121"/>
    </location>
</feature>
<feature type="compositionally biased region" description="Pro residues" evidence="1">
    <location>
        <begin position="92"/>
        <end position="107"/>
    </location>
</feature>
<reference evidence="3" key="1">
    <citation type="journal article" date="2022" name="Plant J.">
        <title>Strategies of tolerance reflected in two North American maple genomes.</title>
        <authorList>
            <person name="McEvoy S.L."/>
            <person name="Sezen U.U."/>
            <person name="Trouern-Trend A."/>
            <person name="McMahon S.M."/>
            <person name="Schaberg P.G."/>
            <person name="Yang J."/>
            <person name="Wegrzyn J.L."/>
            <person name="Swenson N.G."/>
        </authorList>
    </citation>
    <scope>NUCLEOTIDE SEQUENCE</scope>
    <source>
        <strain evidence="3">91603</strain>
    </source>
</reference>
<dbReference type="PANTHER" id="PTHR43383">
    <property type="entry name" value="NODULIN 6"/>
    <property type="match status" value="1"/>
</dbReference>
<dbReference type="Pfam" id="PF07727">
    <property type="entry name" value="RVT_2"/>
    <property type="match status" value="1"/>
</dbReference>
<gene>
    <name evidence="3" type="ORF">LWI28_006477</name>
</gene>
<keyword evidence="4" id="KW-1185">Reference proteome</keyword>
<sequence>MHHQRSLFFFYPIPNTSQTQTPPLPVTSSPSPVVPPASVSSSLSGFPSLHRSSPPKSQSAPSPEPSPTLSQSSSVSPSPSPSSLPEISPSPLTFPSPPSPDPSPDPMPLRRSSRQAGPPAKLNDYVCSAVYSDQSLSLLPGPTKGTRYPLANHVSYHRYHPAYRSFVAQLSSITEPRSYSEAVAHPEWQEAMRSELQALQANGTWYKARLVAKGFTQLEGVDYQDTFSPTAKIVSVRCLLALAAARGWPLHQMDVNNAFFHGDLAEEIYMSPPPGLRRQGEEDMVCRLHKSLYGLKQASRQWFAKFSEAISSAGFVQSRADYSLFTRT</sequence>
<dbReference type="InterPro" id="IPR013103">
    <property type="entry name" value="RVT_2"/>
</dbReference>
<name>A0AAD5J9L8_ACENE</name>
<proteinExistence type="predicted"/>
<dbReference type="AlphaFoldDB" id="A0AAD5J9L8"/>
<evidence type="ECO:0000313" key="4">
    <source>
        <dbReference type="Proteomes" id="UP001064489"/>
    </source>
</evidence>
<protein>
    <recommendedName>
        <fullName evidence="2">Reverse transcriptase Ty1/copia-type domain-containing protein</fullName>
    </recommendedName>
</protein>
<reference evidence="3" key="2">
    <citation type="submission" date="2023-02" db="EMBL/GenBank/DDBJ databases">
        <authorList>
            <person name="Swenson N.G."/>
            <person name="Wegrzyn J.L."/>
            <person name="Mcevoy S.L."/>
        </authorList>
    </citation>
    <scope>NUCLEOTIDE SEQUENCE</scope>
    <source>
        <strain evidence="3">91603</strain>
        <tissue evidence="3">Leaf</tissue>
    </source>
</reference>
<dbReference type="EMBL" id="JAJSOW010000004">
    <property type="protein sequence ID" value="KAI9191291.1"/>
    <property type="molecule type" value="Genomic_DNA"/>
</dbReference>
<feature type="compositionally biased region" description="Low complexity" evidence="1">
    <location>
        <begin position="26"/>
        <end position="91"/>
    </location>
</feature>
<feature type="domain" description="Reverse transcriptase Ty1/copia-type" evidence="2">
    <location>
        <begin position="204"/>
        <end position="327"/>
    </location>
</feature>
<accession>A0AAD5J9L8</accession>
<evidence type="ECO:0000259" key="2">
    <source>
        <dbReference type="Pfam" id="PF07727"/>
    </source>
</evidence>
<dbReference type="Proteomes" id="UP001064489">
    <property type="component" value="Chromosome 6"/>
</dbReference>
<organism evidence="3 4">
    <name type="scientific">Acer negundo</name>
    <name type="common">Box elder</name>
    <dbReference type="NCBI Taxonomy" id="4023"/>
    <lineage>
        <taxon>Eukaryota</taxon>
        <taxon>Viridiplantae</taxon>
        <taxon>Streptophyta</taxon>
        <taxon>Embryophyta</taxon>
        <taxon>Tracheophyta</taxon>
        <taxon>Spermatophyta</taxon>
        <taxon>Magnoliopsida</taxon>
        <taxon>eudicotyledons</taxon>
        <taxon>Gunneridae</taxon>
        <taxon>Pentapetalae</taxon>
        <taxon>rosids</taxon>
        <taxon>malvids</taxon>
        <taxon>Sapindales</taxon>
        <taxon>Sapindaceae</taxon>
        <taxon>Hippocastanoideae</taxon>
        <taxon>Acereae</taxon>
        <taxon>Acer</taxon>
    </lineage>
</organism>
<comment type="caution">
    <text evidence="3">The sequence shown here is derived from an EMBL/GenBank/DDBJ whole genome shotgun (WGS) entry which is preliminary data.</text>
</comment>